<evidence type="ECO:0000256" key="4">
    <source>
        <dbReference type="ARBA" id="ARBA00023136"/>
    </source>
</evidence>
<dbReference type="OMA" id="CMLMMEV"/>
<keyword evidence="4 5" id="KW-0472">Membrane</keyword>
<evidence type="ECO:0000256" key="5">
    <source>
        <dbReference type="SAM" id="Phobius"/>
    </source>
</evidence>
<keyword evidence="7" id="KW-1185">Reference proteome</keyword>
<feature type="transmembrane region" description="Helical" evidence="5">
    <location>
        <begin position="88"/>
        <end position="109"/>
    </location>
</feature>
<reference evidence="6" key="2">
    <citation type="submission" date="2021-03" db="UniProtKB">
        <authorList>
            <consortium name="EnsemblPlants"/>
        </authorList>
    </citation>
    <scope>IDENTIFICATION</scope>
</reference>
<evidence type="ECO:0000313" key="6">
    <source>
        <dbReference type="EnsemblPlants" id="AUR62042713-RA:cds"/>
    </source>
</evidence>
<feature type="transmembrane region" description="Helical" evidence="5">
    <location>
        <begin position="161"/>
        <end position="180"/>
    </location>
</feature>
<reference evidence="6" key="1">
    <citation type="journal article" date="2017" name="Nature">
        <title>The genome of Chenopodium quinoa.</title>
        <authorList>
            <person name="Jarvis D.E."/>
            <person name="Ho Y.S."/>
            <person name="Lightfoot D.J."/>
            <person name="Schmoeckel S.M."/>
            <person name="Li B."/>
            <person name="Borm T.J.A."/>
            <person name="Ohyanagi H."/>
            <person name="Mineta K."/>
            <person name="Michell C.T."/>
            <person name="Saber N."/>
            <person name="Kharbatia N.M."/>
            <person name="Rupper R.R."/>
            <person name="Sharp A.R."/>
            <person name="Dally N."/>
            <person name="Boughton B.A."/>
            <person name="Woo Y.H."/>
            <person name="Gao G."/>
            <person name="Schijlen E.G.W.M."/>
            <person name="Guo X."/>
            <person name="Momin A.A."/>
            <person name="Negrao S."/>
            <person name="Al-Babili S."/>
            <person name="Gehring C."/>
            <person name="Roessner U."/>
            <person name="Jung C."/>
            <person name="Murphy K."/>
            <person name="Arold S.T."/>
            <person name="Gojobori T."/>
            <person name="van der Linden C.G."/>
            <person name="van Loo E.N."/>
            <person name="Jellen E.N."/>
            <person name="Maughan P.J."/>
            <person name="Tester M."/>
        </authorList>
    </citation>
    <scope>NUCLEOTIDE SEQUENCE [LARGE SCALE GENOMIC DNA]</scope>
    <source>
        <strain evidence="6">cv. PI 614886</strain>
    </source>
</reference>
<keyword evidence="3 5" id="KW-1133">Transmembrane helix</keyword>
<dbReference type="PANTHER" id="PTHR21389:SF0">
    <property type="entry name" value="ETOPOSIDE-INDUCED PROTEIN 2.4 HOMOLOG"/>
    <property type="match status" value="1"/>
</dbReference>
<dbReference type="Proteomes" id="UP000596660">
    <property type="component" value="Unplaced"/>
</dbReference>
<proteinExistence type="predicted"/>
<dbReference type="Pfam" id="PF07264">
    <property type="entry name" value="EI24"/>
    <property type="match status" value="1"/>
</dbReference>
<name>A0A803N9S9_CHEQI</name>
<dbReference type="PANTHER" id="PTHR21389">
    <property type="entry name" value="P53 INDUCED PROTEIN"/>
    <property type="match status" value="1"/>
</dbReference>
<dbReference type="GO" id="GO:0005783">
    <property type="term" value="C:endoplasmic reticulum"/>
    <property type="evidence" value="ECO:0007669"/>
    <property type="project" value="TreeGrafter"/>
</dbReference>
<evidence type="ECO:0000256" key="3">
    <source>
        <dbReference type="ARBA" id="ARBA00022989"/>
    </source>
</evidence>
<dbReference type="AlphaFoldDB" id="A0A803N9S9"/>
<protein>
    <submittedName>
        <fullName evidence="6">Uncharacterized protein</fullName>
    </submittedName>
</protein>
<sequence>MASPPIGEITLAKLKQGSLLWFHGFKEACCVHRVAILCYSVYILKAFLVPMLEWILPSQCPHIMYDDVWRYGVILTIYSTMRKLLIQLIYLVWFYPLYVSSIILSNIWYNDIAKHGFIAMGKHKHSTAPMAGEKEASIAQIPGSDKSAGLGGIMIGIGEQVYSILLLSFFFLEVFATGFIPYAGKALNFLLLSWMYAYYCFEYKWNLSGVTLDRRLDFFESNWAFFAGFGSPCVLAIFFFPPLESYAVMATLFPLFVLTATGSDADNLVSSPRKQWLGIGLGRVPIFCGADTVSMKVLSFLPLRSQELNQGKKAL</sequence>
<dbReference type="GO" id="GO:0016236">
    <property type="term" value="P:macroautophagy"/>
    <property type="evidence" value="ECO:0007669"/>
    <property type="project" value="TreeGrafter"/>
</dbReference>
<feature type="transmembrane region" description="Helical" evidence="5">
    <location>
        <begin position="222"/>
        <end position="240"/>
    </location>
</feature>
<comment type="subcellular location">
    <subcellularLocation>
        <location evidence="1">Membrane</location>
        <topology evidence="1">Multi-pass membrane protein</topology>
    </subcellularLocation>
</comment>
<dbReference type="EnsemblPlants" id="AUR62042713-RA">
    <property type="protein sequence ID" value="AUR62042713-RA:cds"/>
    <property type="gene ID" value="AUR62042713"/>
</dbReference>
<feature type="transmembrane region" description="Helical" evidence="5">
    <location>
        <begin position="34"/>
        <end position="56"/>
    </location>
</feature>
<keyword evidence="2 5" id="KW-0812">Transmembrane</keyword>
<dbReference type="Gramene" id="AUR62042713-RA">
    <property type="protein sequence ID" value="AUR62042713-RA:cds"/>
    <property type="gene ID" value="AUR62042713"/>
</dbReference>
<evidence type="ECO:0000256" key="1">
    <source>
        <dbReference type="ARBA" id="ARBA00004141"/>
    </source>
</evidence>
<accession>A0A803N9S9</accession>
<dbReference type="GO" id="GO:0016020">
    <property type="term" value="C:membrane"/>
    <property type="evidence" value="ECO:0007669"/>
    <property type="project" value="UniProtKB-SubCell"/>
</dbReference>
<evidence type="ECO:0000256" key="2">
    <source>
        <dbReference type="ARBA" id="ARBA00022692"/>
    </source>
</evidence>
<dbReference type="InterPro" id="IPR059112">
    <property type="entry name" value="CysZ/EI24"/>
</dbReference>
<organism evidence="6 7">
    <name type="scientific">Chenopodium quinoa</name>
    <name type="common">Quinoa</name>
    <dbReference type="NCBI Taxonomy" id="63459"/>
    <lineage>
        <taxon>Eukaryota</taxon>
        <taxon>Viridiplantae</taxon>
        <taxon>Streptophyta</taxon>
        <taxon>Embryophyta</taxon>
        <taxon>Tracheophyta</taxon>
        <taxon>Spermatophyta</taxon>
        <taxon>Magnoliopsida</taxon>
        <taxon>eudicotyledons</taxon>
        <taxon>Gunneridae</taxon>
        <taxon>Pentapetalae</taxon>
        <taxon>Caryophyllales</taxon>
        <taxon>Chenopodiaceae</taxon>
        <taxon>Chenopodioideae</taxon>
        <taxon>Atripliceae</taxon>
        <taxon>Chenopodium</taxon>
    </lineage>
</organism>
<evidence type="ECO:0000313" key="7">
    <source>
        <dbReference type="Proteomes" id="UP000596660"/>
    </source>
</evidence>